<dbReference type="Proteomes" id="UP000824201">
    <property type="component" value="Unassembled WGS sequence"/>
</dbReference>
<gene>
    <name evidence="1" type="ORF">IAC96_07785</name>
</gene>
<proteinExistence type="predicted"/>
<comment type="caution">
    <text evidence="1">The sequence shown here is derived from an EMBL/GenBank/DDBJ whole genome shotgun (WGS) entry which is preliminary data.</text>
</comment>
<reference evidence="1" key="1">
    <citation type="submission" date="2020-10" db="EMBL/GenBank/DDBJ databases">
        <authorList>
            <person name="Gilroy R."/>
        </authorList>
    </citation>
    <scope>NUCLEOTIDE SEQUENCE</scope>
    <source>
        <strain evidence="1">ChiW13-3771</strain>
    </source>
</reference>
<dbReference type="GO" id="GO:0004519">
    <property type="term" value="F:endonuclease activity"/>
    <property type="evidence" value="ECO:0007669"/>
    <property type="project" value="UniProtKB-KW"/>
</dbReference>
<dbReference type="AlphaFoldDB" id="A0A9D1EF98"/>
<evidence type="ECO:0000313" key="2">
    <source>
        <dbReference type="Proteomes" id="UP000824201"/>
    </source>
</evidence>
<accession>A0A9D1EF98</accession>
<keyword evidence="1" id="KW-0378">Hydrolase</keyword>
<organism evidence="1 2">
    <name type="scientific">Candidatus Fimimorpha faecalis</name>
    <dbReference type="NCBI Taxonomy" id="2840824"/>
    <lineage>
        <taxon>Bacteria</taxon>
        <taxon>Bacillati</taxon>
        <taxon>Bacillota</taxon>
        <taxon>Clostridia</taxon>
        <taxon>Eubacteriales</taxon>
        <taxon>Candidatus Fimimorpha</taxon>
    </lineage>
</organism>
<keyword evidence="1" id="KW-0540">Nuclease</keyword>
<dbReference type="InterPro" id="IPR003615">
    <property type="entry name" value="HNH_nuc"/>
</dbReference>
<reference evidence="1" key="2">
    <citation type="journal article" date="2021" name="PeerJ">
        <title>Extensive microbial diversity within the chicken gut microbiome revealed by metagenomics and culture.</title>
        <authorList>
            <person name="Gilroy R."/>
            <person name="Ravi A."/>
            <person name="Getino M."/>
            <person name="Pursley I."/>
            <person name="Horton D.L."/>
            <person name="Alikhan N.F."/>
            <person name="Baker D."/>
            <person name="Gharbi K."/>
            <person name="Hall N."/>
            <person name="Watson M."/>
            <person name="Adriaenssens E.M."/>
            <person name="Foster-Nyarko E."/>
            <person name="Jarju S."/>
            <person name="Secka A."/>
            <person name="Antonio M."/>
            <person name="Oren A."/>
            <person name="Chaudhuri R.R."/>
            <person name="La Ragione R."/>
            <person name="Hildebrand F."/>
            <person name="Pallen M.J."/>
        </authorList>
    </citation>
    <scope>NUCLEOTIDE SEQUENCE</scope>
    <source>
        <strain evidence="1">ChiW13-3771</strain>
    </source>
</reference>
<protein>
    <submittedName>
        <fullName evidence="1">HNH endonuclease</fullName>
    </submittedName>
</protein>
<sequence>MTQRIFRSTGEIHCHHKHPKEKGGGDEYANLTLVLETVHKLIHAKNKETINKYLKIINLTLYELEKVNKLREMAGNDKIVV</sequence>
<keyword evidence="1" id="KW-0255">Endonuclease</keyword>
<dbReference type="CDD" id="cd00085">
    <property type="entry name" value="HNHc"/>
    <property type="match status" value="1"/>
</dbReference>
<name>A0A9D1EF98_9FIRM</name>
<evidence type="ECO:0000313" key="1">
    <source>
        <dbReference type="EMBL" id="HIR88833.1"/>
    </source>
</evidence>
<dbReference type="EMBL" id="DVHN01000101">
    <property type="protein sequence ID" value="HIR88833.1"/>
    <property type="molecule type" value="Genomic_DNA"/>
</dbReference>